<dbReference type="Pfam" id="PF03808">
    <property type="entry name" value="Glyco_tran_WecG"/>
    <property type="match status" value="1"/>
</dbReference>
<dbReference type="EMBL" id="LO017727">
    <property type="protein sequence ID" value="CRH06513.1"/>
    <property type="molecule type" value="Genomic_DNA"/>
</dbReference>
<reference evidence="3" key="1">
    <citation type="submission" date="2015-04" db="EMBL/GenBank/DDBJ databases">
        <authorList>
            <person name="Syromyatnikov M.Y."/>
            <person name="Popov V.N."/>
        </authorList>
    </citation>
    <scope>NUCLEOTIDE SEQUENCE</scope>
    <source>
        <strain evidence="3">MO-1</strain>
    </source>
</reference>
<protein>
    <submittedName>
        <fullName evidence="3">Putative GT26: N-acetylglucosaminyldiphosphoundecaprenol N-acetyl-beta-D-mannosaminyltransferase</fullName>
        <ecNumber evidence="3">2.4.1.187</ecNumber>
    </submittedName>
</protein>
<dbReference type="PANTHER" id="PTHR34136:SF1">
    <property type="entry name" value="UDP-N-ACETYL-D-MANNOSAMINURONIC ACID TRANSFERASE"/>
    <property type="match status" value="1"/>
</dbReference>
<evidence type="ECO:0000256" key="2">
    <source>
        <dbReference type="ARBA" id="ARBA00022679"/>
    </source>
</evidence>
<organism evidence="3">
    <name type="scientific">Magnetococcus massalia (strain MO-1)</name>
    <dbReference type="NCBI Taxonomy" id="451514"/>
    <lineage>
        <taxon>Bacteria</taxon>
        <taxon>Pseudomonadati</taxon>
        <taxon>Pseudomonadota</taxon>
        <taxon>Magnetococcia</taxon>
        <taxon>Magnetococcales</taxon>
        <taxon>Magnetococcaceae</taxon>
        <taxon>Magnetococcus</taxon>
    </lineage>
</organism>
<name>A0A1S7LJD7_MAGMO</name>
<evidence type="ECO:0000256" key="1">
    <source>
        <dbReference type="ARBA" id="ARBA00022676"/>
    </source>
</evidence>
<dbReference type="EC" id="2.4.1.187" evidence="3"/>
<dbReference type="InterPro" id="IPR004629">
    <property type="entry name" value="WecG_TagA_CpsF"/>
</dbReference>
<proteinExistence type="predicted"/>
<accession>A0A1S7LJD7</accession>
<keyword evidence="2 3" id="KW-0808">Transferase</keyword>
<dbReference type="AlphaFoldDB" id="A0A1S7LJD7"/>
<dbReference type="GO" id="GO:0047244">
    <property type="term" value="F:N-acetylglucosaminyldiphosphoundecaprenol N-acetyl-beta-D-mannosaminyltransferase activity"/>
    <property type="evidence" value="ECO:0007669"/>
    <property type="project" value="UniProtKB-EC"/>
</dbReference>
<dbReference type="CDD" id="cd06533">
    <property type="entry name" value="Glyco_transf_WecG_TagA"/>
    <property type="match status" value="1"/>
</dbReference>
<dbReference type="NCBIfam" id="TIGR00696">
    <property type="entry name" value="wecG_tagA_cpsF"/>
    <property type="match status" value="1"/>
</dbReference>
<keyword evidence="1 3" id="KW-0328">Glycosyltransferase</keyword>
<gene>
    <name evidence="3" type="ORF">MAGMO_2353</name>
</gene>
<evidence type="ECO:0000313" key="3">
    <source>
        <dbReference type="EMBL" id="CRH06513.1"/>
    </source>
</evidence>
<sequence>MKNAETIIGYPISQYSMESCLTQLLSWIEATGKSRYLVCANPHSLIEADKDPAFSRAIHDADIVVPDGVGVVLASKINGGTIQERVTGHDIFIGVNTCLDSVGGKSCFFLGSTEETLQQIQSKMAVDFPNLKVAGTYSPPYKSLFEDEENQQILQAIRAAQPDVLWVGMTAPKQEKWIHQHLAELDVPLSVPIGAVFDFYTGRITRSPIVFQRLGMEWLPRLLQEPRRLWRRNFISSPLFVWKVIKTRLFRP</sequence>
<dbReference type="PANTHER" id="PTHR34136">
    <property type="match status" value="1"/>
</dbReference>